<dbReference type="GO" id="GO:0016715">
    <property type="term" value="F:oxidoreductase activity, acting on paired donors, with incorporation or reduction of molecular oxygen, reduced ascorbate as one donor, and incorporation of one atom of oxygen"/>
    <property type="evidence" value="ECO:0007669"/>
    <property type="project" value="InterPro"/>
</dbReference>
<protein>
    <submittedName>
        <fullName evidence="4">Peptide-N-glycosidase F, N terminal</fullName>
    </submittedName>
</protein>
<evidence type="ECO:0000313" key="4">
    <source>
        <dbReference type="EMBL" id="SDZ98414.1"/>
    </source>
</evidence>
<organism evidence="4 5">
    <name type="scientific">Bizionia paragorgiae</name>
    <dbReference type="NCBI Taxonomy" id="283786"/>
    <lineage>
        <taxon>Bacteria</taxon>
        <taxon>Pseudomonadati</taxon>
        <taxon>Bacteroidota</taxon>
        <taxon>Flavobacteriia</taxon>
        <taxon>Flavobacteriales</taxon>
        <taxon>Flavobacteriaceae</taxon>
        <taxon>Bizionia</taxon>
    </lineage>
</organism>
<feature type="domain" description="Peptide-N-glycosidase F C-terminal" evidence="3">
    <location>
        <begin position="315"/>
        <end position="434"/>
    </location>
</feature>
<evidence type="ECO:0000256" key="1">
    <source>
        <dbReference type="ARBA" id="ARBA00023157"/>
    </source>
</evidence>
<evidence type="ECO:0000256" key="2">
    <source>
        <dbReference type="SAM" id="SignalP"/>
    </source>
</evidence>
<dbReference type="GO" id="GO:0016798">
    <property type="term" value="F:hydrolase activity, acting on glycosyl bonds"/>
    <property type="evidence" value="ECO:0007669"/>
    <property type="project" value="UniProtKB-KW"/>
</dbReference>
<dbReference type="RefSeq" id="WP_245705868.1">
    <property type="nucleotide sequence ID" value="NZ_FNQK01000005.1"/>
</dbReference>
<dbReference type="PROSITE" id="PS51257">
    <property type="entry name" value="PROKAR_LIPOPROTEIN"/>
    <property type="match status" value="1"/>
</dbReference>
<dbReference type="InterPro" id="IPR008977">
    <property type="entry name" value="PHM/PNGase_F_dom_sf"/>
</dbReference>
<keyword evidence="2" id="KW-0732">Signal</keyword>
<dbReference type="PANTHER" id="PTHR39319:SF1">
    <property type="entry name" value="SI:DKEY-256H2.1"/>
    <property type="match status" value="1"/>
</dbReference>
<reference evidence="4 5" key="1">
    <citation type="submission" date="2016-10" db="EMBL/GenBank/DDBJ databases">
        <authorList>
            <person name="de Groot N.N."/>
        </authorList>
    </citation>
    <scope>NUCLEOTIDE SEQUENCE [LARGE SCALE GENOMIC DNA]</scope>
    <source>
        <strain evidence="4 5">DSM 23842</strain>
    </source>
</reference>
<keyword evidence="4" id="KW-0326">Glycosidase</keyword>
<gene>
    <name evidence="4" type="ORF">SAMN04487990_10514</name>
</gene>
<evidence type="ECO:0000313" key="5">
    <source>
        <dbReference type="Proteomes" id="UP000198846"/>
    </source>
</evidence>
<dbReference type="EMBL" id="FNQK01000005">
    <property type="protein sequence ID" value="SDZ98414.1"/>
    <property type="molecule type" value="Genomic_DNA"/>
</dbReference>
<feature type="signal peptide" evidence="2">
    <location>
        <begin position="1"/>
        <end position="23"/>
    </location>
</feature>
<dbReference type="SUPFAM" id="SSF49742">
    <property type="entry name" value="PHM/PNGase F"/>
    <property type="match status" value="2"/>
</dbReference>
<evidence type="ECO:0000259" key="3">
    <source>
        <dbReference type="Pfam" id="PF09113"/>
    </source>
</evidence>
<dbReference type="AlphaFoldDB" id="A0A1H3XIF1"/>
<dbReference type="InterPro" id="IPR053251">
    <property type="entry name" value="N-glycanase"/>
</dbReference>
<dbReference type="InterPro" id="IPR014784">
    <property type="entry name" value="Cu2_ascorb_mOase-like_C"/>
</dbReference>
<dbReference type="InterPro" id="IPR015197">
    <property type="entry name" value="PngaseF_C"/>
</dbReference>
<keyword evidence="1" id="KW-1015">Disulfide bond</keyword>
<proteinExistence type="predicted"/>
<keyword evidence="4" id="KW-0378">Hydrolase</keyword>
<dbReference type="Proteomes" id="UP000198846">
    <property type="component" value="Unassembled WGS sequence"/>
</dbReference>
<dbReference type="Pfam" id="PF09113">
    <property type="entry name" value="N-glycanase_C"/>
    <property type="match status" value="1"/>
</dbReference>
<feature type="chain" id="PRO_5011501991" evidence="2">
    <location>
        <begin position="24"/>
        <end position="460"/>
    </location>
</feature>
<keyword evidence="5" id="KW-1185">Reference proteome</keyword>
<dbReference type="STRING" id="283786.SAMN04487990_10514"/>
<sequence length="460" mass="50166">MKLTKLKTNLGFIMSALILLLFAGCSDDDSNTPATTTGTTTTSTITVNSTLLSFPDAIVNTTTEVKELIVKGVNLNSQIDLTSTNGFEMSLDGVNFSDNLQIDAASANTDTVVYVNFYTEVVGSKNGTISLSSANAANVNVSLYGNASPVIHNYVTFNQQRLAFGSGFNQSHTETFNLHADQSNIETVKMYVKLTCPTGGCDEWDVYANVKVVDPTTGNLYELGRYITPYWNDNSQLDRGFEFDVTDFKSLLTGATELRIRTECWNDKGYEVTVDFDFIEGTPDYLYYAVSPVIAYDDWSSSGVPYGVAHNFDLDKTVTIPANAESTHLRTIISGWGHATPADSATNRPCAEWCFRTHNIKINGANTFEHYMGPIGCSSNPVNNQSPGNWSADRAGWCPGMAVPTRKDVFNTSVAGSTFTFEYDYEDWTNDGANGDAFYATSTFVVVKSNSPISAPVVTN</sequence>
<dbReference type="PANTHER" id="PTHR39319">
    <property type="entry name" value="SI:DKEY-256H2.1"/>
    <property type="match status" value="1"/>
</dbReference>
<accession>A0A1H3XIF1</accession>
<dbReference type="Gene3D" id="2.60.120.230">
    <property type="match status" value="2"/>
</dbReference>
<name>A0A1H3XIF1_BIZPA</name>